<reference evidence="1" key="1">
    <citation type="submission" date="2021-02" db="EMBL/GenBank/DDBJ databases">
        <authorList>
            <person name="Nowell W R."/>
        </authorList>
    </citation>
    <scope>NUCLEOTIDE SEQUENCE</scope>
</reference>
<feature type="non-terminal residue" evidence="1">
    <location>
        <position position="1"/>
    </location>
</feature>
<comment type="caution">
    <text evidence="1">The sequence shown here is derived from an EMBL/GenBank/DDBJ whole genome shotgun (WGS) entry which is preliminary data.</text>
</comment>
<organism evidence="1 2">
    <name type="scientific">Adineta steineri</name>
    <dbReference type="NCBI Taxonomy" id="433720"/>
    <lineage>
        <taxon>Eukaryota</taxon>
        <taxon>Metazoa</taxon>
        <taxon>Spiralia</taxon>
        <taxon>Gnathifera</taxon>
        <taxon>Rotifera</taxon>
        <taxon>Eurotatoria</taxon>
        <taxon>Bdelloidea</taxon>
        <taxon>Adinetida</taxon>
        <taxon>Adinetidae</taxon>
        <taxon>Adineta</taxon>
    </lineage>
</organism>
<dbReference type="Proteomes" id="UP000663868">
    <property type="component" value="Unassembled WGS sequence"/>
</dbReference>
<dbReference type="EMBL" id="CAJOBB010001359">
    <property type="protein sequence ID" value="CAF3845958.1"/>
    <property type="molecule type" value="Genomic_DNA"/>
</dbReference>
<sequence length="49" mass="5657">LFDSIKSQQPIQLVSTNRLNEKDTLKISSFNKSIDTFVYVLRSIGTFYT</sequence>
<name>A0A819E9B6_9BILA</name>
<dbReference type="AlphaFoldDB" id="A0A819E9B6"/>
<proteinExistence type="predicted"/>
<protein>
    <submittedName>
        <fullName evidence="1">Uncharacterized protein</fullName>
    </submittedName>
</protein>
<gene>
    <name evidence="1" type="ORF">KXQ929_LOCUS19797</name>
</gene>
<evidence type="ECO:0000313" key="2">
    <source>
        <dbReference type="Proteomes" id="UP000663868"/>
    </source>
</evidence>
<evidence type="ECO:0000313" key="1">
    <source>
        <dbReference type="EMBL" id="CAF3845958.1"/>
    </source>
</evidence>
<accession>A0A819E9B6</accession>